<sequence length="226" mass="24580">MDVCSAAPAARRPQCARCRRPASTCLCPWAAPVAHRAEVLVLQHPLEVAHAKGTARLLHLCLPRSRIEVGERFDPALLQDWLAAPTASGVPAHAVLLYPDTPPNPSLPLQAPPPLPAQWMATPAALRLVVLDGTWRKSRKMLYLNPLLQQLPRLPLEDLPTSRYGRLRRAQAAHQLSTLEAACAALAQIDGDAARYAPVLAALDGWMAQATGWQQAGQPGPVRRRE</sequence>
<name>A0ABU1I825_9BURK</name>
<feature type="domain" description="DTW" evidence="6">
    <location>
        <begin position="11"/>
        <end position="219"/>
    </location>
</feature>
<evidence type="ECO:0000259" key="6">
    <source>
        <dbReference type="SMART" id="SM01144"/>
    </source>
</evidence>
<dbReference type="EMBL" id="JAVIZX010000001">
    <property type="protein sequence ID" value="MDR6212648.1"/>
    <property type="molecule type" value="Genomic_DNA"/>
</dbReference>
<evidence type="ECO:0000256" key="5">
    <source>
        <dbReference type="ARBA" id="ARBA00034489"/>
    </source>
</evidence>
<evidence type="ECO:0000313" key="8">
    <source>
        <dbReference type="Proteomes" id="UP001267710"/>
    </source>
</evidence>
<dbReference type="InterPro" id="IPR005636">
    <property type="entry name" value="DTW"/>
</dbReference>
<dbReference type="PANTHER" id="PTHR21392">
    <property type="entry name" value="TRNA-URIDINE AMINOCARBOXYPROPYLTRANSFERASE 2"/>
    <property type="match status" value="1"/>
</dbReference>
<dbReference type="RefSeq" id="WP_309825618.1">
    <property type="nucleotide sequence ID" value="NZ_JAVIZX010000001.1"/>
</dbReference>
<keyword evidence="8" id="KW-1185">Reference proteome</keyword>
<keyword evidence="2" id="KW-0808">Transferase</keyword>
<evidence type="ECO:0000256" key="2">
    <source>
        <dbReference type="ARBA" id="ARBA00022679"/>
    </source>
</evidence>
<comment type="caution">
    <text evidence="7">The sequence shown here is derived from an EMBL/GenBank/DDBJ whole genome shotgun (WGS) entry which is preliminary data.</text>
</comment>
<gene>
    <name evidence="7" type="ORF">QE399_000337</name>
</gene>
<evidence type="ECO:0000313" key="7">
    <source>
        <dbReference type="EMBL" id="MDR6212648.1"/>
    </source>
</evidence>
<protein>
    <recommendedName>
        <fullName evidence="1">tRNA-uridine aminocarboxypropyltransferase</fullName>
        <ecNumber evidence="1">2.5.1.25</ecNumber>
    </recommendedName>
</protein>
<keyword evidence="3" id="KW-0949">S-adenosyl-L-methionine</keyword>
<reference evidence="7 8" key="1">
    <citation type="submission" date="2023-08" db="EMBL/GenBank/DDBJ databases">
        <title>Functional and genomic diversity of the sorghum phyllosphere microbiome.</title>
        <authorList>
            <person name="Shade A."/>
        </authorList>
    </citation>
    <scope>NUCLEOTIDE SEQUENCE [LARGE SCALE GENOMIC DNA]</scope>
    <source>
        <strain evidence="7 8">SORGH_AS_0335</strain>
    </source>
</reference>
<evidence type="ECO:0000256" key="4">
    <source>
        <dbReference type="ARBA" id="ARBA00022694"/>
    </source>
</evidence>
<dbReference type="InterPro" id="IPR039262">
    <property type="entry name" value="DTWD2/TAPT"/>
</dbReference>
<accession>A0ABU1I825</accession>
<dbReference type="Proteomes" id="UP001267710">
    <property type="component" value="Unassembled WGS sequence"/>
</dbReference>
<comment type="similarity">
    <text evidence="5">Belongs to the TDD superfamily. DTWD2 family.</text>
</comment>
<evidence type="ECO:0000256" key="1">
    <source>
        <dbReference type="ARBA" id="ARBA00012386"/>
    </source>
</evidence>
<keyword evidence="4" id="KW-0819">tRNA processing</keyword>
<dbReference type="EC" id="2.5.1.25" evidence="1"/>
<organism evidence="7 8">
    <name type="scientific">Paracidovorax wautersii</name>
    <dbReference type="NCBI Taxonomy" id="1177982"/>
    <lineage>
        <taxon>Bacteria</taxon>
        <taxon>Pseudomonadati</taxon>
        <taxon>Pseudomonadota</taxon>
        <taxon>Betaproteobacteria</taxon>
        <taxon>Burkholderiales</taxon>
        <taxon>Comamonadaceae</taxon>
        <taxon>Paracidovorax</taxon>
    </lineage>
</organism>
<evidence type="ECO:0000256" key="3">
    <source>
        <dbReference type="ARBA" id="ARBA00022691"/>
    </source>
</evidence>
<dbReference type="PANTHER" id="PTHR21392:SF0">
    <property type="entry name" value="TRNA-URIDINE AMINOCARBOXYPROPYLTRANSFERASE 2"/>
    <property type="match status" value="1"/>
</dbReference>
<proteinExistence type="inferred from homology"/>
<dbReference type="Pfam" id="PF03942">
    <property type="entry name" value="DTW"/>
    <property type="match status" value="1"/>
</dbReference>
<dbReference type="SMART" id="SM01144">
    <property type="entry name" value="DTW"/>
    <property type="match status" value="1"/>
</dbReference>